<dbReference type="OrthoDB" id="1669814at2759"/>
<accession>A0A8J5KSB3</accession>
<dbReference type="Proteomes" id="UP000734854">
    <property type="component" value="Unassembled WGS sequence"/>
</dbReference>
<evidence type="ECO:0000313" key="4">
    <source>
        <dbReference type="Proteomes" id="UP000734854"/>
    </source>
</evidence>
<organism evidence="3 4">
    <name type="scientific">Zingiber officinale</name>
    <name type="common">Ginger</name>
    <name type="synonym">Amomum zingiber</name>
    <dbReference type="NCBI Taxonomy" id="94328"/>
    <lineage>
        <taxon>Eukaryota</taxon>
        <taxon>Viridiplantae</taxon>
        <taxon>Streptophyta</taxon>
        <taxon>Embryophyta</taxon>
        <taxon>Tracheophyta</taxon>
        <taxon>Spermatophyta</taxon>
        <taxon>Magnoliopsida</taxon>
        <taxon>Liliopsida</taxon>
        <taxon>Zingiberales</taxon>
        <taxon>Zingiberaceae</taxon>
        <taxon>Zingiber</taxon>
    </lineage>
</organism>
<name>A0A8J5KSB3_ZINOF</name>
<dbReference type="PANTHER" id="PTHR48107:SF7">
    <property type="entry name" value="RE15974P"/>
    <property type="match status" value="1"/>
</dbReference>
<comment type="similarity">
    <text evidence="1">Belongs to the short-chain dehydrogenases/reductases (SDR) family.</text>
</comment>
<gene>
    <name evidence="3" type="ORF">ZIOFF_046130</name>
</gene>
<dbReference type="Pfam" id="PF13561">
    <property type="entry name" value="adh_short_C2"/>
    <property type="match status" value="1"/>
</dbReference>
<dbReference type="PANTHER" id="PTHR48107">
    <property type="entry name" value="NADPH-DEPENDENT ALDEHYDE REDUCTASE-LIKE PROTEIN, CHLOROPLASTIC-RELATED"/>
    <property type="match status" value="1"/>
</dbReference>
<proteinExistence type="inferred from homology"/>
<evidence type="ECO:0000256" key="1">
    <source>
        <dbReference type="ARBA" id="ARBA00006484"/>
    </source>
</evidence>
<dbReference type="InterPro" id="IPR002347">
    <property type="entry name" value="SDR_fam"/>
</dbReference>
<keyword evidence="4" id="KW-1185">Reference proteome</keyword>
<dbReference type="GO" id="GO:0016614">
    <property type="term" value="F:oxidoreductase activity, acting on CH-OH group of donors"/>
    <property type="evidence" value="ECO:0007669"/>
    <property type="project" value="UniProtKB-ARBA"/>
</dbReference>
<protein>
    <submittedName>
        <fullName evidence="3">Uncharacterized protein</fullName>
    </submittedName>
</protein>
<comment type="caution">
    <text evidence="3">The sequence shown here is derived from an EMBL/GenBank/DDBJ whole genome shotgun (WGS) entry which is preliminary data.</text>
</comment>
<evidence type="ECO:0000313" key="3">
    <source>
        <dbReference type="EMBL" id="KAG6498218.1"/>
    </source>
</evidence>
<evidence type="ECO:0000256" key="2">
    <source>
        <dbReference type="ARBA" id="ARBA00023002"/>
    </source>
</evidence>
<dbReference type="FunFam" id="3.40.50.720:FF:000084">
    <property type="entry name" value="Short-chain dehydrogenase reductase"/>
    <property type="match status" value="1"/>
</dbReference>
<reference evidence="3 4" key="1">
    <citation type="submission" date="2020-08" db="EMBL/GenBank/DDBJ databases">
        <title>Plant Genome Project.</title>
        <authorList>
            <person name="Zhang R.-G."/>
        </authorList>
    </citation>
    <scope>NUCLEOTIDE SEQUENCE [LARGE SCALE GENOMIC DNA]</scope>
    <source>
        <tissue evidence="3">Rhizome</tissue>
    </source>
</reference>
<dbReference type="AlphaFoldDB" id="A0A8J5KSB3"/>
<dbReference type="EMBL" id="JACMSC010000012">
    <property type="protein sequence ID" value="KAG6498218.1"/>
    <property type="molecule type" value="Genomic_DNA"/>
</dbReference>
<sequence length="262" mass="27157">MADALPLSGRIAIVTGAARGIGRSVAIHLASLGASLGASLILGDSSDSPSAEQLAAELNASPVNPPRVVALRVDVSDAGDVKSHFNAAESAFGCRAHIVVSCAGICDEKYLSLAETSNEVWERTFAVNARRDFLCCREAANRLVRGGEGRIVCFSSSEVGGLPPGYGACVASKAAVEVMVRELAKELKGTGITANCVAPGSVKTPMCYEGKSDEVVQSTLEEGPMGRLGEVEDIAPVVGFLCTDGGGWVNWQVVRVNGGYMI</sequence>
<keyword evidence="2" id="KW-0560">Oxidoreductase</keyword>